<dbReference type="InterPro" id="IPR011010">
    <property type="entry name" value="DNA_brk_join_enz"/>
</dbReference>
<dbReference type="InterPro" id="IPR013762">
    <property type="entry name" value="Integrase-like_cat_sf"/>
</dbReference>
<dbReference type="SUPFAM" id="SSF56349">
    <property type="entry name" value="DNA breaking-rejoining enzymes"/>
    <property type="match status" value="1"/>
</dbReference>
<dbReference type="Proteomes" id="UP000606003">
    <property type="component" value="Unassembled WGS sequence"/>
</dbReference>
<dbReference type="RefSeq" id="WP_190922096.1">
    <property type="nucleotide sequence ID" value="NZ_JACXAC010000001.1"/>
</dbReference>
<feature type="domain" description="Phage integrase SAM-like" evidence="3">
    <location>
        <begin position="159"/>
        <end position="241"/>
    </location>
</feature>
<comment type="caution">
    <text evidence="4">The sequence shown here is derived from an EMBL/GenBank/DDBJ whole genome shotgun (WGS) entry which is preliminary data.</text>
</comment>
<dbReference type="Gene3D" id="1.10.443.10">
    <property type="entry name" value="Intergrase catalytic core"/>
    <property type="match status" value="1"/>
</dbReference>
<keyword evidence="1" id="KW-0238">DNA-binding</keyword>
<dbReference type="Pfam" id="PF13102">
    <property type="entry name" value="Phage_int_SAM_5"/>
    <property type="match status" value="1"/>
</dbReference>
<evidence type="ECO:0000313" key="5">
    <source>
        <dbReference type="Proteomes" id="UP000606003"/>
    </source>
</evidence>
<dbReference type="InterPro" id="IPR025269">
    <property type="entry name" value="SAM-like_dom"/>
</dbReference>
<evidence type="ECO:0000256" key="1">
    <source>
        <dbReference type="ARBA" id="ARBA00023125"/>
    </source>
</evidence>
<keyword evidence="2" id="KW-0233">DNA recombination</keyword>
<keyword evidence="5" id="KW-1185">Reference proteome</keyword>
<protein>
    <submittedName>
        <fullName evidence="4">Phage integrase SAM-like domain-containing protein</fullName>
    </submittedName>
</protein>
<proteinExistence type="predicted"/>
<evidence type="ECO:0000313" key="4">
    <source>
        <dbReference type="EMBL" id="MBD2720818.1"/>
    </source>
</evidence>
<name>A0ABR8JLF8_9BACT</name>
<reference evidence="4 5" key="1">
    <citation type="submission" date="2020-09" db="EMBL/GenBank/DDBJ databases">
        <authorList>
            <person name="Kim M.K."/>
        </authorList>
    </citation>
    <scope>NUCLEOTIDE SEQUENCE [LARGE SCALE GENOMIC DNA]</scope>
    <source>
        <strain evidence="4 5">BT189</strain>
    </source>
</reference>
<sequence length="462" mass="53473">MYKIYYKVRSPKRDGSGVVYVMMRCANGEEITRTTKVAVVKKDFNMEQGKVSTKDILHREKNEAIGLVVLDLEDAAREVTYKGHELTKARIEEQLPLVAPKRSVTKQIEWEWQLNLGEIPNPDTLDDNIARLETEIASMNERLNWLRSHKGLGVKKDLFTDRIDEFVRTAKSMKKETTKGSYTYLRNIIKRYNPNLEIQDVNLSVVTGLQIYLATTPTKDGTKRRNSSILGHLVRFQAVYEYFADDLGLPTAFFKKFEKVEKLANENVVYLTKDELDDFATVPLKAELQNRVREQFLLFCETGLRQVDGCFRRSAVFEVKDWKGRKYKELRVNQEKVKRLVSIPLSKRAEEILERNNYEFAPIPNNHFNQAIRQIAQKVPSLQYDFTVTNFNGSDAIPDTRLKCEFITGKVGRKTFVNNCFERSVSETTVAAWLGHKNTLMVQKHYKHRGDVAMAEAHKIFK</sequence>
<evidence type="ECO:0000259" key="3">
    <source>
        <dbReference type="Pfam" id="PF13102"/>
    </source>
</evidence>
<evidence type="ECO:0000256" key="2">
    <source>
        <dbReference type="ARBA" id="ARBA00023172"/>
    </source>
</evidence>
<accession>A0ABR8JLF8</accession>
<dbReference type="EMBL" id="JACXAC010000001">
    <property type="protein sequence ID" value="MBD2720818.1"/>
    <property type="molecule type" value="Genomic_DNA"/>
</dbReference>
<organism evidence="4 5">
    <name type="scientific">Hymenobacter armeniacus</name>
    <dbReference type="NCBI Taxonomy" id="2771358"/>
    <lineage>
        <taxon>Bacteria</taxon>
        <taxon>Pseudomonadati</taxon>
        <taxon>Bacteroidota</taxon>
        <taxon>Cytophagia</taxon>
        <taxon>Cytophagales</taxon>
        <taxon>Hymenobacteraceae</taxon>
        <taxon>Hymenobacter</taxon>
    </lineage>
</organism>
<dbReference type="Gene3D" id="1.10.150.130">
    <property type="match status" value="1"/>
</dbReference>
<dbReference type="InterPro" id="IPR010998">
    <property type="entry name" value="Integrase_recombinase_N"/>
</dbReference>
<gene>
    <name evidence="4" type="ORF">IC234_01655</name>
</gene>